<evidence type="ECO:0000256" key="1">
    <source>
        <dbReference type="HAMAP-Rule" id="MF_00386"/>
    </source>
</evidence>
<protein>
    <recommendedName>
        <fullName evidence="1">Putative membrane protein insertion efficiency factor</fullName>
    </recommendedName>
</protein>
<keyword evidence="1" id="KW-1003">Cell membrane</keyword>
<dbReference type="GO" id="GO:0005886">
    <property type="term" value="C:plasma membrane"/>
    <property type="evidence" value="ECO:0007669"/>
    <property type="project" value="UniProtKB-SubCell"/>
</dbReference>
<dbReference type="HAMAP" id="MF_00386">
    <property type="entry name" value="UPF0161_YidD"/>
    <property type="match status" value="1"/>
</dbReference>
<sequence length="90" mass="10054">MKWGGARLLSAAIIGCMRFWQIAMRPVMGPNCRFHPSCSCYGVEAVQTHGPLKGLWLTFWRIVRCNPWTTGGYDPVPSPDTSRNSVKTPT</sequence>
<comment type="subcellular location">
    <subcellularLocation>
        <location evidence="1">Cell membrane</location>
        <topology evidence="1">Peripheral membrane protein</topology>
        <orientation evidence="1">Cytoplasmic side</orientation>
    </subcellularLocation>
</comment>
<dbReference type="KEGG" id="aace:A0U92_12120"/>
<reference evidence="3 4" key="1">
    <citation type="submission" date="2016-03" db="EMBL/GenBank/DDBJ databases">
        <title>Acetic acid bacteria sequencing.</title>
        <authorList>
            <person name="Brandt J."/>
            <person name="Jakob F."/>
            <person name="Vogel R.F."/>
        </authorList>
    </citation>
    <scope>NUCLEOTIDE SEQUENCE [LARGE SCALE GENOMIC DNA]</scope>
    <source>
        <strain evidence="3 4">TMW2.1153</strain>
    </source>
</reference>
<comment type="function">
    <text evidence="1">Could be involved in insertion of integral membrane proteins into the membrane.</text>
</comment>
<dbReference type="RefSeq" id="WP_077813461.1">
    <property type="nucleotide sequence ID" value="NZ_CP014692.1"/>
</dbReference>
<dbReference type="PANTHER" id="PTHR33383">
    <property type="entry name" value="MEMBRANE PROTEIN INSERTION EFFICIENCY FACTOR-RELATED"/>
    <property type="match status" value="1"/>
</dbReference>
<dbReference type="Pfam" id="PF01809">
    <property type="entry name" value="YidD"/>
    <property type="match status" value="1"/>
</dbReference>
<dbReference type="Proteomes" id="UP000188937">
    <property type="component" value="Chromosome"/>
</dbReference>
<dbReference type="STRING" id="435.A0U92_12120"/>
<evidence type="ECO:0000313" key="3">
    <source>
        <dbReference type="EMBL" id="AQS85409.1"/>
    </source>
</evidence>
<gene>
    <name evidence="3" type="ORF">A0U92_12120</name>
</gene>
<comment type="similarity">
    <text evidence="1">Belongs to the UPF0161 family.</text>
</comment>
<accession>A0A1U9KI60</accession>
<dbReference type="SMART" id="SM01234">
    <property type="entry name" value="Haemolytic"/>
    <property type="match status" value="1"/>
</dbReference>
<dbReference type="PANTHER" id="PTHR33383:SF1">
    <property type="entry name" value="MEMBRANE PROTEIN INSERTION EFFICIENCY FACTOR-RELATED"/>
    <property type="match status" value="1"/>
</dbReference>
<dbReference type="OrthoDB" id="9801753at2"/>
<dbReference type="AlphaFoldDB" id="A0A1U9KI60"/>
<evidence type="ECO:0000313" key="4">
    <source>
        <dbReference type="Proteomes" id="UP000188937"/>
    </source>
</evidence>
<dbReference type="NCBIfam" id="TIGR00278">
    <property type="entry name" value="membrane protein insertion efficiency factor YidD"/>
    <property type="match status" value="1"/>
</dbReference>
<dbReference type="InterPro" id="IPR002696">
    <property type="entry name" value="Membr_insert_effic_factor_YidD"/>
</dbReference>
<keyword evidence="1" id="KW-0472">Membrane</keyword>
<feature type="compositionally biased region" description="Polar residues" evidence="2">
    <location>
        <begin position="79"/>
        <end position="90"/>
    </location>
</feature>
<dbReference type="EMBL" id="CP014692">
    <property type="protein sequence ID" value="AQS85409.1"/>
    <property type="molecule type" value="Genomic_DNA"/>
</dbReference>
<evidence type="ECO:0000256" key="2">
    <source>
        <dbReference type="SAM" id="MobiDB-lite"/>
    </source>
</evidence>
<feature type="region of interest" description="Disordered" evidence="2">
    <location>
        <begin position="70"/>
        <end position="90"/>
    </location>
</feature>
<keyword evidence="4" id="KW-1185">Reference proteome</keyword>
<name>A0A1U9KI60_ACEAC</name>
<proteinExistence type="inferred from homology"/>
<organism evidence="3 4">
    <name type="scientific">Acetobacter aceti</name>
    <dbReference type="NCBI Taxonomy" id="435"/>
    <lineage>
        <taxon>Bacteria</taxon>
        <taxon>Pseudomonadati</taxon>
        <taxon>Pseudomonadota</taxon>
        <taxon>Alphaproteobacteria</taxon>
        <taxon>Acetobacterales</taxon>
        <taxon>Acetobacteraceae</taxon>
        <taxon>Acetobacter</taxon>
        <taxon>Acetobacter subgen. Acetobacter</taxon>
    </lineage>
</organism>